<dbReference type="AlphaFoldDB" id="A0A918ZL35"/>
<evidence type="ECO:0000256" key="1">
    <source>
        <dbReference type="SAM" id="Phobius"/>
    </source>
</evidence>
<keyword evidence="3" id="KW-1185">Reference proteome</keyword>
<dbReference type="Proteomes" id="UP000608024">
    <property type="component" value="Unassembled WGS sequence"/>
</dbReference>
<sequence length="59" mass="6128">MAAWDRWTRSWYAGAGSAGVGCGSLVIGLIVPDAFPFPACGKGVAIGPDLVRSRVVMYA</sequence>
<accession>A0A918ZL35</accession>
<protein>
    <submittedName>
        <fullName evidence="2">Uncharacterized protein</fullName>
    </submittedName>
</protein>
<feature type="transmembrane region" description="Helical" evidence="1">
    <location>
        <begin position="12"/>
        <end position="31"/>
    </location>
</feature>
<gene>
    <name evidence="2" type="ORF">GCM10018785_28030</name>
</gene>
<comment type="caution">
    <text evidence="2">The sequence shown here is derived from an EMBL/GenBank/DDBJ whole genome shotgun (WGS) entry which is preliminary data.</text>
</comment>
<evidence type="ECO:0000313" key="2">
    <source>
        <dbReference type="EMBL" id="GHE57134.1"/>
    </source>
</evidence>
<keyword evidence="1" id="KW-0472">Membrane</keyword>
<proteinExistence type="predicted"/>
<reference evidence="2" key="2">
    <citation type="submission" date="2020-09" db="EMBL/GenBank/DDBJ databases">
        <authorList>
            <person name="Sun Q."/>
            <person name="Ohkuma M."/>
        </authorList>
    </citation>
    <scope>NUCLEOTIDE SEQUENCE</scope>
    <source>
        <strain evidence="2">JCM 4784</strain>
    </source>
</reference>
<evidence type="ECO:0000313" key="3">
    <source>
        <dbReference type="Proteomes" id="UP000608024"/>
    </source>
</evidence>
<reference evidence="2" key="1">
    <citation type="journal article" date="2014" name="Int. J. Syst. Evol. Microbiol.">
        <title>Complete genome sequence of Corynebacterium casei LMG S-19264T (=DSM 44701T), isolated from a smear-ripened cheese.</title>
        <authorList>
            <consortium name="US DOE Joint Genome Institute (JGI-PGF)"/>
            <person name="Walter F."/>
            <person name="Albersmeier A."/>
            <person name="Kalinowski J."/>
            <person name="Ruckert C."/>
        </authorList>
    </citation>
    <scope>NUCLEOTIDE SEQUENCE</scope>
    <source>
        <strain evidence="2">JCM 4784</strain>
    </source>
</reference>
<organism evidence="2 3">
    <name type="scientific">Streptomyces longispororuber</name>
    <dbReference type="NCBI Taxonomy" id="68230"/>
    <lineage>
        <taxon>Bacteria</taxon>
        <taxon>Bacillati</taxon>
        <taxon>Actinomycetota</taxon>
        <taxon>Actinomycetes</taxon>
        <taxon>Kitasatosporales</taxon>
        <taxon>Streptomycetaceae</taxon>
        <taxon>Streptomyces</taxon>
    </lineage>
</organism>
<name>A0A918ZL35_9ACTN</name>
<dbReference type="PROSITE" id="PS51257">
    <property type="entry name" value="PROKAR_LIPOPROTEIN"/>
    <property type="match status" value="1"/>
</dbReference>
<keyword evidence="1" id="KW-0812">Transmembrane</keyword>
<keyword evidence="1" id="KW-1133">Transmembrane helix</keyword>
<dbReference type="EMBL" id="BNBT01000033">
    <property type="protein sequence ID" value="GHE57134.1"/>
    <property type="molecule type" value="Genomic_DNA"/>
</dbReference>